<organism evidence="4 5">
    <name type="scientific">Symbiochloris irregularis</name>
    <dbReference type="NCBI Taxonomy" id="706552"/>
    <lineage>
        <taxon>Eukaryota</taxon>
        <taxon>Viridiplantae</taxon>
        <taxon>Chlorophyta</taxon>
        <taxon>core chlorophytes</taxon>
        <taxon>Trebouxiophyceae</taxon>
        <taxon>Trebouxiales</taxon>
        <taxon>Trebouxiaceae</taxon>
        <taxon>Symbiochloris</taxon>
    </lineage>
</organism>
<dbReference type="Gene3D" id="2.80.10.50">
    <property type="match status" value="1"/>
</dbReference>
<dbReference type="InterPro" id="IPR011043">
    <property type="entry name" value="Gal_Oxase/kelch_b-propeller"/>
</dbReference>
<evidence type="ECO:0000256" key="1">
    <source>
        <dbReference type="ARBA" id="ARBA00022729"/>
    </source>
</evidence>
<gene>
    <name evidence="4" type="ORF">WJX73_005422</name>
</gene>
<dbReference type="InterPro" id="IPR014756">
    <property type="entry name" value="Ig_E-set"/>
</dbReference>
<dbReference type="InterPro" id="IPR009880">
    <property type="entry name" value="Glyoxal_oxidase_N"/>
</dbReference>
<name>A0AAW1NR09_9CHLO</name>
<accession>A0AAW1NR09</accession>
<dbReference type="InterPro" id="IPR015202">
    <property type="entry name" value="GO-like_E_set"/>
</dbReference>
<dbReference type="Pfam" id="PF09118">
    <property type="entry name" value="GO-like_E_set"/>
    <property type="match status" value="1"/>
</dbReference>
<dbReference type="InterPro" id="IPR037293">
    <property type="entry name" value="Gal_Oxidase_central_sf"/>
</dbReference>
<dbReference type="SUPFAM" id="SSF50370">
    <property type="entry name" value="Ricin B-like lectins"/>
    <property type="match status" value="1"/>
</dbReference>
<feature type="domain" description="Glyoxal oxidase N-terminal" evidence="2">
    <location>
        <begin position="64"/>
        <end position="405"/>
    </location>
</feature>
<dbReference type="InterPro" id="IPR035992">
    <property type="entry name" value="Ricin_B-like_lectins"/>
</dbReference>
<reference evidence="4 5" key="1">
    <citation type="journal article" date="2024" name="Nat. Commun.">
        <title>Phylogenomics reveals the evolutionary origins of lichenization in chlorophyte algae.</title>
        <authorList>
            <person name="Puginier C."/>
            <person name="Libourel C."/>
            <person name="Otte J."/>
            <person name="Skaloud P."/>
            <person name="Haon M."/>
            <person name="Grisel S."/>
            <person name="Petersen M."/>
            <person name="Berrin J.G."/>
            <person name="Delaux P.M."/>
            <person name="Dal Grande F."/>
            <person name="Keller J."/>
        </authorList>
    </citation>
    <scope>NUCLEOTIDE SEQUENCE [LARGE SCALE GENOMIC DNA]</scope>
    <source>
        <strain evidence="4 5">SAG 2036</strain>
    </source>
</reference>
<dbReference type="SUPFAM" id="SSF50965">
    <property type="entry name" value="Galactose oxidase, central domain"/>
    <property type="match status" value="1"/>
</dbReference>
<proteinExistence type="predicted"/>
<dbReference type="PANTHER" id="PTHR32208">
    <property type="entry name" value="SECRETED PROTEIN-RELATED"/>
    <property type="match status" value="1"/>
</dbReference>
<sequence length="1450" mass="152376">MQPARHNSWQTRTDYMPIYPGVFFEQSGQNTGTVMIHMALIPTGEILLYSRPDNREYRPLLGAVYNLNNNTFKRLSMQDSAFCSAPIMLWDGNATIIGGDDSYDQPNDGYGDGRYNVRKFAPGASGTLTVVAQMHTARWYPSVLTLSDGRILIVSGVTLPGGPYAYTAPTGELYDPVANTVSQQSFMSIFNNATYATYNLYPFTTLLPNGLVMVIAGRLTRFYSISGNTITETAYKNIPLLPTMVSYPQTATIQVLPLVAPNYNVQVVVFGGSSVDNADNNSPASNLIQWIDLSQTSPTWVVERMASPRVMPDAVLLPDGNFAIFNGGEVGIAGSPYPGAGDATNPVGTARCAEMWFPGNTGAQRTSGLLADSQRDRLYHSQAWLTRNAEVIISGSEATEDYTMQIWTPPYLVGTFSRPLITAPSSISPGYGATLTFTLTWSAGSTGQSIKRVVFNIVNGITHSTHFDQRQVVVPYTVTNNGGTLSITTPPSNLIAPPGNYLPCPQTVSAYTSATPDVFQVNYNPTAPQGNTYDITSVKLQGKCNALLTAFNCPDNNYNSNISTTNIDDSHGLQQFTLTPTTGGYYMQVLQGRFYCGADNFASYINAAPSCTNPFVALSAASPNPTVWKLAPYTGANAAAPPLANGNYTITVPGRSNAGCAGGVGLPACGNGNDLVAGTSSVWQLQSLNNPAAPNLYNAINLGRTGCYNYLSSYLCSVSTTVTSYNQDDLSGRQQFNFVAVNGGFNIIEPTGRNGCPGQYVTAQTCAQGTGFSLAAAGTGLQVFTVTPTAAPTVQTPVLPNANYIISSNGRKGQCAPYMSLPACGAGDNVVLSAASRQYALTYLPNAPYPNTYQVADTTRGACFNLLSAFYCGVSTDLSSYNQDDGSGRQELQFIAVPGGGYQINMPMGREGCAGTYLTADFCATTNVTLSTYGSGFQTWSLTPTSTPLTPLANGLYTINVTSGRTGCAGSQWQVTALPNAPNPNTYLVQSLQRAGQCYDLLSSYICGNGYPTTLTTYNQDDGSGRQELQIIPTVGGYTINLPVGRQGCPQNQLTALSCTGGNSLNFGAATAGANIFGFTPVTGGSSSPLATGYYTISSNGRTGCAATQYLAGPSCANGNAPTLNTADAFYVSYISGGTYAGTYTIIEVSRSSGCANMLSSAACSNNALSFVSSDSSAGLTRFQLLQQSDGSYTIQCGASNDIGLSTGGVFALTYLPNAQYPNTYDITVPARANCWNYLSAYYCGYGDQLSTYNQDDGGGTQQFRLTPTGGGYIVDLPNGRNATTMATFARILPDGQYYINNVGGNACANYLNGSACASGDAVGLASSQASSTVTWTLTYATGAANINTYTLSCSGRSGCNTYLSAPACPATGLGFAGSDTGSGLQQWQITAAPSTGPSGYYINIPAARSGCTATYLGINGCGAGNAVLMSSQTNSNQIWSIVAVNPAAG</sequence>
<dbReference type="InterPro" id="IPR013783">
    <property type="entry name" value="Ig-like_fold"/>
</dbReference>
<protein>
    <recommendedName>
        <fullName evidence="6">Ricin B lectin domain-containing protein</fullName>
    </recommendedName>
</protein>
<dbReference type="CDD" id="cd02851">
    <property type="entry name" value="E_set_GO_C"/>
    <property type="match status" value="1"/>
</dbReference>
<keyword evidence="5" id="KW-1185">Reference proteome</keyword>
<dbReference type="Proteomes" id="UP001465755">
    <property type="component" value="Unassembled WGS sequence"/>
</dbReference>
<dbReference type="PANTHER" id="PTHR32208:SF21">
    <property type="entry name" value="LOW QUALITY PROTEIN: ALDEHYDE OXIDASE GLOX-LIKE"/>
    <property type="match status" value="1"/>
</dbReference>
<keyword evidence="1" id="KW-0732">Signal</keyword>
<evidence type="ECO:0000313" key="5">
    <source>
        <dbReference type="Proteomes" id="UP001465755"/>
    </source>
</evidence>
<comment type="caution">
    <text evidence="4">The sequence shown here is derived from an EMBL/GenBank/DDBJ whole genome shotgun (WGS) entry which is preliminary data.</text>
</comment>
<dbReference type="Pfam" id="PF07250">
    <property type="entry name" value="Glyoxal_oxid_N"/>
    <property type="match status" value="1"/>
</dbReference>
<dbReference type="EMBL" id="JALJOQ010000125">
    <property type="protein sequence ID" value="KAK9795598.1"/>
    <property type="molecule type" value="Genomic_DNA"/>
</dbReference>
<evidence type="ECO:0000259" key="2">
    <source>
        <dbReference type="Pfam" id="PF07250"/>
    </source>
</evidence>
<dbReference type="SUPFAM" id="SSF81296">
    <property type="entry name" value="E set domains"/>
    <property type="match status" value="1"/>
</dbReference>
<dbReference type="Gene3D" id="2.60.40.10">
    <property type="entry name" value="Immunoglobulins"/>
    <property type="match status" value="1"/>
</dbReference>
<evidence type="ECO:0000313" key="4">
    <source>
        <dbReference type="EMBL" id="KAK9795598.1"/>
    </source>
</evidence>
<dbReference type="Gene3D" id="2.130.10.80">
    <property type="entry name" value="Galactose oxidase/kelch, beta-propeller"/>
    <property type="match status" value="1"/>
</dbReference>
<evidence type="ECO:0000259" key="3">
    <source>
        <dbReference type="Pfam" id="PF09118"/>
    </source>
</evidence>
<feature type="domain" description="Galactose oxidase-like Early set" evidence="3">
    <location>
        <begin position="418"/>
        <end position="502"/>
    </location>
</feature>
<evidence type="ECO:0008006" key="6">
    <source>
        <dbReference type="Google" id="ProtNLM"/>
    </source>
</evidence>